<evidence type="ECO:0000313" key="2">
    <source>
        <dbReference type="Proteomes" id="UP000030649"/>
    </source>
</evidence>
<protein>
    <submittedName>
        <fullName evidence="1">Uncharacterized protein</fullName>
    </submittedName>
</protein>
<evidence type="ECO:0000313" key="1">
    <source>
        <dbReference type="EMBL" id="ERG92144.1"/>
    </source>
</evidence>
<reference evidence="1 2" key="1">
    <citation type="journal article" date="2013" name="PLoS ONE">
        <title>Assembly-driven community genomics of a hypersaline microbial ecosystem.</title>
        <authorList>
            <person name="Podell S."/>
            <person name="Ugalde J.A."/>
            <person name="Narasingarao P."/>
            <person name="Banfield J.F."/>
            <person name="Heidelberg K.B."/>
            <person name="Allen E.E."/>
        </authorList>
    </citation>
    <scope>NUCLEOTIDE SEQUENCE [LARGE SCALE GENOMIC DNA]</scope>
    <source>
        <strain evidence="2">J07HQW1</strain>
    </source>
</reference>
<dbReference type="Proteomes" id="UP000030649">
    <property type="component" value="Unassembled WGS sequence"/>
</dbReference>
<gene>
    <name evidence="1" type="ORF">J07HQW1_02179</name>
</gene>
<dbReference type="AlphaFoldDB" id="U1MQ50"/>
<proteinExistence type="predicted"/>
<name>U1MQ50_9EURY</name>
<sequence length="70" mass="7749">MPREVLIFKFNGARHVTCTVDQHLLQVAALKSRALNRCRLKAEEFPPGDYCDSAQSACLAVKMSQGKALD</sequence>
<accession>U1MQ50</accession>
<organism evidence="1 2">
    <name type="scientific">Haloquadratum walsbyi J07HQW1</name>
    <dbReference type="NCBI Taxonomy" id="1238424"/>
    <lineage>
        <taxon>Archaea</taxon>
        <taxon>Methanobacteriati</taxon>
        <taxon>Methanobacteriota</taxon>
        <taxon>Stenosarchaea group</taxon>
        <taxon>Halobacteria</taxon>
        <taxon>Halobacteriales</taxon>
        <taxon>Haloferacaceae</taxon>
        <taxon>Haloquadratum</taxon>
    </lineage>
</organism>
<dbReference type="HOGENOM" id="CLU_2748099_0_0_2"/>
<dbReference type="EMBL" id="KE356560">
    <property type="protein sequence ID" value="ERG92144.1"/>
    <property type="molecule type" value="Genomic_DNA"/>
</dbReference>